<dbReference type="Proteomes" id="UP001152795">
    <property type="component" value="Unassembled WGS sequence"/>
</dbReference>
<name>A0A6S7HCD3_PARCT</name>
<feature type="compositionally biased region" description="Basic residues" evidence="1">
    <location>
        <begin position="291"/>
        <end position="312"/>
    </location>
</feature>
<dbReference type="EMBL" id="CACRXK020003887">
    <property type="protein sequence ID" value="CAB4000650.1"/>
    <property type="molecule type" value="Genomic_DNA"/>
</dbReference>
<accession>A0A6S7HCD3</accession>
<reference evidence="2" key="1">
    <citation type="submission" date="2020-04" db="EMBL/GenBank/DDBJ databases">
        <authorList>
            <person name="Alioto T."/>
            <person name="Alioto T."/>
            <person name="Gomez Garrido J."/>
        </authorList>
    </citation>
    <scope>NUCLEOTIDE SEQUENCE</scope>
    <source>
        <strain evidence="2">A484AB</strain>
    </source>
</reference>
<protein>
    <submittedName>
        <fullName evidence="2">Uncharacterized protein</fullName>
    </submittedName>
</protein>
<comment type="caution">
    <text evidence="2">The sequence shown here is derived from an EMBL/GenBank/DDBJ whole genome shotgun (WGS) entry which is preliminary data.</text>
</comment>
<dbReference type="AlphaFoldDB" id="A0A6S7HCD3"/>
<gene>
    <name evidence="2" type="ORF">PACLA_8A032676</name>
</gene>
<evidence type="ECO:0000313" key="3">
    <source>
        <dbReference type="Proteomes" id="UP001152795"/>
    </source>
</evidence>
<evidence type="ECO:0000313" key="2">
    <source>
        <dbReference type="EMBL" id="CAB4000650.1"/>
    </source>
</evidence>
<sequence length="312" mass="34714">MAYTELQGLFTSVLDTDFLMSFDVVITESSSENQSVSLEIFYELPSPSYLSSGEVLLSPLVVVGNMSEEETELRLTFPFLRDLPEDADFMAKWIRFYGGSSGDDVPMWQDIRTAEELDAFMVEIQQNYAKLHTQQNVSFCIVGSRDEPAVLYDYGTELEGEAYGDYTYTYEEYAAYYGTYDTANYGENYYTENNDGESNVTENNVAENNVAENNTADNFVTENVGASADSSDSPGTNVTLASASAALEKALQSPIPRPALGLPAPDVPTTQRPARPHPSPFDNVPLEKETKKKLKVKKVWKSSKSKKKDKDK</sequence>
<feature type="region of interest" description="Disordered" evidence="1">
    <location>
        <begin position="254"/>
        <end position="312"/>
    </location>
</feature>
<organism evidence="2 3">
    <name type="scientific">Paramuricea clavata</name>
    <name type="common">Red gorgonian</name>
    <name type="synonym">Violescent sea-whip</name>
    <dbReference type="NCBI Taxonomy" id="317549"/>
    <lineage>
        <taxon>Eukaryota</taxon>
        <taxon>Metazoa</taxon>
        <taxon>Cnidaria</taxon>
        <taxon>Anthozoa</taxon>
        <taxon>Octocorallia</taxon>
        <taxon>Malacalcyonacea</taxon>
        <taxon>Plexauridae</taxon>
        <taxon>Paramuricea</taxon>
    </lineage>
</organism>
<dbReference type="OrthoDB" id="10537893at2759"/>
<proteinExistence type="predicted"/>
<evidence type="ECO:0000256" key="1">
    <source>
        <dbReference type="SAM" id="MobiDB-lite"/>
    </source>
</evidence>
<keyword evidence="3" id="KW-1185">Reference proteome</keyword>